<evidence type="ECO:0000256" key="2">
    <source>
        <dbReference type="SAM" id="MobiDB-lite"/>
    </source>
</evidence>
<proteinExistence type="predicted"/>
<organism evidence="3 4">
    <name type="scientific">Apatococcus fuscideae</name>
    <dbReference type="NCBI Taxonomy" id="2026836"/>
    <lineage>
        <taxon>Eukaryota</taxon>
        <taxon>Viridiplantae</taxon>
        <taxon>Chlorophyta</taxon>
        <taxon>core chlorophytes</taxon>
        <taxon>Trebouxiophyceae</taxon>
        <taxon>Chlorellales</taxon>
        <taxon>Chlorellaceae</taxon>
        <taxon>Apatococcus</taxon>
    </lineage>
</organism>
<keyword evidence="4" id="KW-1185">Reference proteome</keyword>
<keyword evidence="1" id="KW-0175">Coiled coil</keyword>
<dbReference type="AlphaFoldDB" id="A0AAW1SRU2"/>
<evidence type="ECO:0000256" key="1">
    <source>
        <dbReference type="SAM" id="Coils"/>
    </source>
</evidence>
<feature type="compositionally biased region" description="Acidic residues" evidence="2">
    <location>
        <begin position="213"/>
        <end position="226"/>
    </location>
</feature>
<dbReference type="EMBL" id="JALJOV010001001">
    <property type="protein sequence ID" value="KAK9856795.1"/>
    <property type="molecule type" value="Genomic_DNA"/>
</dbReference>
<comment type="caution">
    <text evidence="3">The sequence shown here is derived from an EMBL/GenBank/DDBJ whole genome shotgun (WGS) entry which is preliminary data.</text>
</comment>
<feature type="region of interest" description="Disordered" evidence="2">
    <location>
        <begin position="205"/>
        <end position="227"/>
    </location>
</feature>
<accession>A0AAW1SRU2</accession>
<evidence type="ECO:0000313" key="4">
    <source>
        <dbReference type="Proteomes" id="UP001485043"/>
    </source>
</evidence>
<protein>
    <submittedName>
        <fullName evidence="3">Uncharacterized protein</fullName>
    </submittedName>
</protein>
<evidence type="ECO:0000313" key="3">
    <source>
        <dbReference type="EMBL" id="KAK9856795.1"/>
    </source>
</evidence>
<gene>
    <name evidence="3" type="ORF">WJX84_003701</name>
</gene>
<feature type="coiled-coil region" evidence="1">
    <location>
        <begin position="248"/>
        <end position="275"/>
    </location>
</feature>
<dbReference type="Proteomes" id="UP001485043">
    <property type="component" value="Unassembled WGS sequence"/>
</dbReference>
<reference evidence="3 4" key="1">
    <citation type="journal article" date="2024" name="Nat. Commun.">
        <title>Phylogenomics reveals the evolutionary origins of lichenization in chlorophyte algae.</title>
        <authorList>
            <person name="Puginier C."/>
            <person name="Libourel C."/>
            <person name="Otte J."/>
            <person name="Skaloud P."/>
            <person name="Haon M."/>
            <person name="Grisel S."/>
            <person name="Petersen M."/>
            <person name="Berrin J.G."/>
            <person name="Delaux P.M."/>
            <person name="Dal Grande F."/>
            <person name="Keller J."/>
        </authorList>
    </citation>
    <scope>NUCLEOTIDE SEQUENCE [LARGE SCALE GENOMIC DNA]</scope>
    <source>
        <strain evidence="3 4">SAG 2523</strain>
    </source>
</reference>
<feature type="region of interest" description="Disordered" evidence="2">
    <location>
        <begin position="1"/>
        <end position="155"/>
    </location>
</feature>
<name>A0AAW1SRU2_9CHLO</name>
<sequence>MASVRPPHILPSLGYQAPGYFGPSYQQPQAPPLPCRQPRQNGAPRWARKPRQATTGNPNLAQLKKRNGRKTRQALGAATGSSVNRLPRTGPPRPAANNSRRMPGLGLQQQKPLKHTSNNRKGFSQAPRRPGAANHYRPGPPARKRRAGAPAQTPSTILRTPATIQRSPSAAQRTPAFVVPDPVQSCPQPAGSPDGMGLIMRRRTSIASSSAGSEDDDSDSDSEPANDYELRLGGTAAAPLPQHVQAHIDDQADQIVQLECDNEKLSYENINLKERIFVMEREMAELRHTGAATTEEDIPQQWFGMAETDCCSLASAQLAPYGCQGPGIERRILILLARDGRLEGAMPRRHLGKDTSGKVLYCELSGSLGCRWW</sequence>
<feature type="compositionally biased region" description="Basic residues" evidence="2">
    <location>
        <begin position="63"/>
        <end position="72"/>
    </location>
</feature>